<dbReference type="OrthoDB" id="4357543at2759"/>
<proteinExistence type="predicted"/>
<evidence type="ECO:0000313" key="1">
    <source>
        <dbReference type="EMBL" id="KAJ5486477.1"/>
    </source>
</evidence>
<organism evidence="1 2">
    <name type="scientific">Penicillium desertorum</name>
    <dbReference type="NCBI Taxonomy" id="1303715"/>
    <lineage>
        <taxon>Eukaryota</taxon>
        <taxon>Fungi</taxon>
        <taxon>Dikarya</taxon>
        <taxon>Ascomycota</taxon>
        <taxon>Pezizomycotina</taxon>
        <taxon>Eurotiomycetes</taxon>
        <taxon>Eurotiomycetidae</taxon>
        <taxon>Eurotiales</taxon>
        <taxon>Aspergillaceae</taxon>
        <taxon>Penicillium</taxon>
    </lineage>
</organism>
<dbReference type="Proteomes" id="UP001147760">
    <property type="component" value="Unassembled WGS sequence"/>
</dbReference>
<evidence type="ECO:0000313" key="2">
    <source>
        <dbReference type="Proteomes" id="UP001147760"/>
    </source>
</evidence>
<protein>
    <submittedName>
        <fullName evidence="1">Uncharacterized protein</fullName>
    </submittedName>
</protein>
<accession>A0A9W9X8W9</accession>
<dbReference type="EMBL" id="JAPWDO010000001">
    <property type="protein sequence ID" value="KAJ5486477.1"/>
    <property type="molecule type" value="Genomic_DNA"/>
</dbReference>
<dbReference type="AlphaFoldDB" id="A0A9W9X8W9"/>
<reference evidence="1" key="2">
    <citation type="journal article" date="2023" name="IMA Fungus">
        <title>Comparative genomic study of the Penicillium genus elucidates a diverse pangenome and 15 lateral gene transfer events.</title>
        <authorList>
            <person name="Petersen C."/>
            <person name="Sorensen T."/>
            <person name="Nielsen M.R."/>
            <person name="Sondergaard T.E."/>
            <person name="Sorensen J.L."/>
            <person name="Fitzpatrick D.A."/>
            <person name="Frisvad J.C."/>
            <person name="Nielsen K.L."/>
        </authorList>
    </citation>
    <scope>NUCLEOTIDE SEQUENCE</scope>
    <source>
        <strain evidence="1">IBT 17660</strain>
    </source>
</reference>
<name>A0A9W9X8W9_9EURO</name>
<keyword evidence="2" id="KW-1185">Reference proteome</keyword>
<sequence>MVNLHPLIDPRQNRPYRDDGNYALWLRLTQQVRAWLGSCIGPGLGLAAKDHGVRYADEFMRQLKVHMKRRRRPIIQKACFDVWDVWLEDFLTIGEFVAALKQRLHSAIDLEYNILPYHASIVMLWQLKTLEIMYLEARANSAVDTTMPDFYDTCTAMLNYVEDKGLSSERVTDLVSVVSTD</sequence>
<comment type="caution">
    <text evidence="1">The sequence shown here is derived from an EMBL/GenBank/DDBJ whole genome shotgun (WGS) entry which is preliminary data.</text>
</comment>
<reference evidence="1" key="1">
    <citation type="submission" date="2022-12" db="EMBL/GenBank/DDBJ databases">
        <authorList>
            <person name="Petersen C."/>
        </authorList>
    </citation>
    <scope>NUCLEOTIDE SEQUENCE</scope>
    <source>
        <strain evidence="1">IBT 17660</strain>
    </source>
</reference>
<gene>
    <name evidence="1" type="ORF">N7530_000777</name>
</gene>